<name>A0ABY9YKI6_9GAMM</name>
<dbReference type="RefSeq" id="WP_311190640.1">
    <property type="nucleotide sequence ID" value="NZ_CP115541.1"/>
</dbReference>
<feature type="domain" description="Dermonecrotic toxin N-terminal" evidence="1">
    <location>
        <begin position="492"/>
        <end position="764"/>
    </location>
</feature>
<feature type="domain" description="Dermonecrotic toxin N-terminal" evidence="1">
    <location>
        <begin position="910"/>
        <end position="1157"/>
    </location>
</feature>
<sequence length="1756" mass="189767">MQALVERILCTGAPQAETVVGMLRRKLEEVDEPETRAAIMARFEQALIGEPGWADAMASLTRNTLQVVFNRTGWSVLSAAMPTTAALLAGAQLLQQRSWSGVAAVLAALAPGLPTLRSHAEFEALVQSLPVSLRDSLATLNDWVEAMDAPFAPRLQLAPALAVLTAALLWQLQRMLPEARAPRHGVAAFVAALPMHWGKLIGLWRPLGGLLAPPPSQTVPRLITWLRDRPGEIVPAASLPLSAAAVVPLPAKGGSIVDIPDDHAGAVRAASGAARTDLGLLGLGGSLMVAGLTMIHQGWKLVFVNVPAATPDTAPIPDSYARPVAEVIPLLDEIVDVSGNATVWEDIYTRIDDAPLQSVDALVEMVQQRLIANALVDEVLVAPTRVRRAVNDHSPLPAPALNQSVQVNQRDGLLAASKQLVDAAQALPSGPAQPEEAVVGNENRVALAMARMHLRRWMHHHGGSRQQQHAALEIALRALTYSDKQLERVSLGLPNLDRHIATELVQQIQSSTNLTVDPHGIYLNTFSESFCWPDWEARQVPGPDPAMRGWYSTYPRNRRIRSGLISSDTLVEATLLPPKTDAVHSGLYNSGVPGTHFPIEEVQLTLGQFNDAINGSDYLGSFQNTLSTFIGACEGRAAHAERDAYLEAMRQRLAGTSTLLNAMGHLDEAGLWLIDTLLRYPTQFGTGTGNTTLGRALALPGQDIQVHALNAQPAGGGTVPLYGLVLAESQPSPERRKGAVVLISPTRLPLVEQFTSQADALQRLAGEVPHQLHSWVPLHLHARWSAGNGPVVLGTSVDDDLLRALLLQQLNLRSERLNHTRGASAADTRKDYLALDRRLLALPPSVATPMLTAANEAATASGLDPYDILGVHWLVQLGVPSRGVLRNAEVEDARWLNSMATTRGLLEFSYPLPVRYVADALERAILNQTRVAIDTTAHYLVRFSGGTANVASPSGFVHDANQKTGACRLVECAFDKAKGYPDGAPGSSDLGIYTADNSTVYDQDTEVDGLLPGLFLSVVRGLDLRSGYLDAIAEFWKTQRDEVKVCLRGVYMFSAWQQFAEGSLSAHGLQLAISATGYMLAAQAEDRAFRCHMADGSQVSWVSIYGAQSTLMRIDHQGGSQVLLYSPGDNVAFREFSDAAQLSAWLGRVVNSLQGRSWLEASFDLADLQDGWFSNGVSSTLGKAPEDLFKGNSTGPAINGEDLFDAMATRLEQRTVNDADTLLSSNWETWRDLLQRRLQVFDLVVGLVSIPLPALIPVVAVGAGIEMGLGIEKSVDGRTQADRHDGAVDAAWGAAGVALTAPFAMGRTAARTAALSTEEGLRLVPAVQAITDAAEVARVDPLARLSARYAQPAGLVVEGARPADNGIYHFAGRHYIRQAGNVYEVSFDKFNRTWRLKNPNPGLMYQDPVRLNADGLWEPHTEVGLRGGSPDQPYVSRSTSADASYVNAVQVEMQRSTQSLDSAGADFRWGRTHWERVALPYEVQQGASLARMKELFVSGRLEPAQRGAMSAIIARLERTMRIERALRVEEAVAAAVEANEGALIPVSQMMLETGQGTRMGWCTGMSRMLALGMAEGKLGVVIRNLRRAMRRPNEGLGAELLGAVRDAQGAALLPGTASAHAPIEYTDIGRFLNSVKGDAQFFLTGTSHHMVAAVSELPNGVRVFEVGDPNIGVIRFYKLSKFNRFMRYLFGSRYFSALSGSASRAGRETLAEMYGATRATSQGAATQFMIRQVDPQKLIRQARARGWDRLLRDVPD</sequence>
<dbReference type="Proteomes" id="UP001302072">
    <property type="component" value="Chromosome"/>
</dbReference>
<reference evidence="2 3" key="1">
    <citation type="submission" date="2022-12" db="EMBL/GenBank/DDBJ databases">
        <title>Two new species, Stenotrophomonas aracearum and Stenotrophomonas oahuensis, isolated from Anthurium (Araceae family) in Hawaii.</title>
        <authorList>
            <person name="Chunag S.C."/>
            <person name="Dobhal S."/>
            <person name="Alvarez A."/>
            <person name="Arif M."/>
        </authorList>
    </citation>
    <scope>NUCLEOTIDE SEQUENCE [LARGE SCALE GENOMIC DNA]</scope>
    <source>
        <strain evidence="2 3">A5586</strain>
    </source>
</reference>
<dbReference type="Pfam" id="PF20178">
    <property type="entry name" value="ToxA_N"/>
    <property type="match status" value="2"/>
</dbReference>
<protein>
    <recommendedName>
        <fullName evidence="1">Dermonecrotic toxin N-terminal domain-containing protein</fullName>
    </recommendedName>
</protein>
<gene>
    <name evidence="2" type="ORF">PDM29_13610</name>
</gene>
<proteinExistence type="predicted"/>
<keyword evidence="3" id="KW-1185">Reference proteome</keyword>
<organism evidence="2 3">
    <name type="scientific">Stenotrophomonas oahuensis</name>
    <dbReference type="NCBI Taxonomy" id="3003271"/>
    <lineage>
        <taxon>Bacteria</taxon>
        <taxon>Pseudomonadati</taxon>
        <taxon>Pseudomonadota</taxon>
        <taxon>Gammaproteobacteria</taxon>
        <taxon>Lysobacterales</taxon>
        <taxon>Lysobacteraceae</taxon>
        <taxon>Stenotrophomonas</taxon>
    </lineage>
</organism>
<dbReference type="CDD" id="cd20495">
    <property type="entry name" value="C58_PaToxP-like"/>
    <property type="match status" value="1"/>
</dbReference>
<dbReference type="EMBL" id="CP115541">
    <property type="protein sequence ID" value="WNH51394.1"/>
    <property type="molecule type" value="Genomic_DNA"/>
</dbReference>
<evidence type="ECO:0000313" key="3">
    <source>
        <dbReference type="Proteomes" id="UP001302072"/>
    </source>
</evidence>
<dbReference type="InterPro" id="IPR046673">
    <property type="entry name" value="ToxA_N"/>
</dbReference>
<accession>A0ABY9YKI6</accession>
<evidence type="ECO:0000259" key="1">
    <source>
        <dbReference type="Pfam" id="PF20178"/>
    </source>
</evidence>
<evidence type="ECO:0000313" key="2">
    <source>
        <dbReference type="EMBL" id="WNH51394.1"/>
    </source>
</evidence>